<keyword evidence="4" id="KW-0732">Signal</keyword>
<protein>
    <submittedName>
        <fullName evidence="6">Uncharacterized protein</fullName>
    </submittedName>
</protein>
<dbReference type="SUPFAM" id="SSF57048">
    <property type="entry name" value="Gurmarin-like"/>
    <property type="match status" value="1"/>
</dbReference>
<dbReference type="EMBL" id="JACBAF010001997">
    <property type="protein sequence ID" value="KAF7170267.1"/>
    <property type="molecule type" value="Genomic_DNA"/>
</dbReference>
<comment type="caution">
    <text evidence="6">The sequence shown here is derived from an EMBL/GenBank/DDBJ whole genome shotgun (WGS) entry which is preliminary data.</text>
</comment>
<evidence type="ECO:0000313" key="6">
    <source>
        <dbReference type="EMBL" id="KAF7170267.1"/>
    </source>
</evidence>
<name>A0A8H6QDC8_9EURO</name>
<proteinExistence type="predicted"/>
<organism evidence="6 8">
    <name type="scientific">Aspergillus hiratsukae</name>
    <dbReference type="NCBI Taxonomy" id="1194566"/>
    <lineage>
        <taxon>Eukaryota</taxon>
        <taxon>Fungi</taxon>
        <taxon>Dikarya</taxon>
        <taxon>Ascomycota</taxon>
        <taxon>Pezizomycotina</taxon>
        <taxon>Eurotiomycetes</taxon>
        <taxon>Eurotiomycetidae</taxon>
        <taxon>Eurotiales</taxon>
        <taxon>Aspergillaceae</taxon>
        <taxon>Aspergillus</taxon>
        <taxon>Aspergillus subgen. Fumigati</taxon>
    </lineage>
</organism>
<dbReference type="OrthoDB" id="4510331at2759"/>
<dbReference type="Proteomes" id="UP000630445">
    <property type="component" value="Unassembled WGS sequence"/>
</dbReference>
<keyword evidence="3" id="KW-1015">Disulfide bond</keyword>
<keyword evidence="7" id="KW-1185">Reference proteome</keyword>
<evidence type="ECO:0000313" key="7">
    <source>
        <dbReference type="Proteomes" id="UP000630445"/>
    </source>
</evidence>
<keyword evidence="2" id="KW-0960">Knottin</keyword>
<evidence type="ECO:0000256" key="4">
    <source>
        <dbReference type="SAM" id="SignalP"/>
    </source>
</evidence>
<dbReference type="InterPro" id="IPR024206">
    <property type="entry name" value="Gurmarin/antimicrobial_peptd"/>
</dbReference>
<dbReference type="Proteomes" id="UP000662466">
    <property type="component" value="Unassembled WGS sequence"/>
</dbReference>
<gene>
    <name evidence="5" type="ORF">CNMCM5793_008995</name>
    <name evidence="6" type="ORF">CNMCM6106_005022</name>
</gene>
<feature type="chain" id="PRO_5036266726" evidence="4">
    <location>
        <begin position="18"/>
        <end position="84"/>
    </location>
</feature>
<evidence type="ECO:0000313" key="8">
    <source>
        <dbReference type="Proteomes" id="UP000662466"/>
    </source>
</evidence>
<keyword evidence="1" id="KW-0929">Antimicrobial</keyword>
<reference evidence="6" key="1">
    <citation type="submission" date="2020-06" db="EMBL/GenBank/DDBJ databases">
        <title>Draft genome sequences of strains closely related to Aspergillus parafelis and Aspergillus hiratsukae.</title>
        <authorList>
            <person name="Dos Santos R.A.C."/>
            <person name="Rivero-Menendez O."/>
            <person name="Steenwyk J.L."/>
            <person name="Mead M.E."/>
            <person name="Goldman G.H."/>
            <person name="Alastruey-Izquierdo A."/>
            <person name="Rokas A."/>
        </authorList>
    </citation>
    <scope>NUCLEOTIDE SEQUENCE</scope>
    <source>
        <strain evidence="5">CNM-CM5793</strain>
        <strain evidence="6">CNM-CM6106</strain>
    </source>
</reference>
<dbReference type="EMBL" id="JACBAD010002047">
    <property type="protein sequence ID" value="KAF7119247.1"/>
    <property type="molecule type" value="Genomic_DNA"/>
</dbReference>
<evidence type="ECO:0000256" key="3">
    <source>
        <dbReference type="ARBA" id="ARBA00023157"/>
    </source>
</evidence>
<dbReference type="AlphaFoldDB" id="A0A8H6QDC8"/>
<sequence>MRFTFLAALALLGTALAAPTAPTTSTGTIPAGQPCTKDGSMGVCESGFCLVSYLHSQLTVGLKTNADTRGMVQQDEKATSGVCK</sequence>
<evidence type="ECO:0000313" key="5">
    <source>
        <dbReference type="EMBL" id="KAF7119247.1"/>
    </source>
</evidence>
<evidence type="ECO:0000256" key="1">
    <source>
        <dbReference type="ARBA" id="ARBA00022529"/>
    </source>
</evidence>
<accession>A0A8H6QDC8</accession>
<feature type="signal peptide" evidence="4">
    <location>
        <begin position="1"/>
        <end position="17"/>
    </location>
</feature>
<dbReference type="InterPro" id="IPR009101">
    <property type="entry name" value="Gurmarin/antifun_pep"/>
</dbReference>
<dbReference type="Pfam" id="PF11410">
    <property type="entry name" value="Antifungal_pept"/>
    <property type="match status" value="1"/>
</dbReference>
<evidence type="ECO:0000256" key="2">
    <source>
        <dbReference type="ARBA" id="ARBA00022854"/>
    </source>
</evidence>